<feature type="transmembrane region" description="Helical" evidence="8">
    <location>
        <begin position="230"/>
        <end position="249"/>
    </location>
</feature>
<feature type="transmembrane region" description="Helical" evidence="8">
    <location>
        <begin position="288"/>
        <end position="307"/>
    </location>
</feature>
<accession>A0A6J5YC00</accession>
<keyword evidence="5 8" id="KW-0812">Transmembrane</keyword>
<organism evidence="9">
    <name type="scientific">freshwater metagenome</name>
    <dbReference type="NCBI Taxonomy" id="449393"/>
    <lineage>
        <taxon>unclassified sequences</taxon>
        <taxon>metagenomes</taxon>
        <taxon>ecological metagenomes</taxon>
    </lineage>
</organism>
<keyword evidence="2" id="KW-1003">Cell membrane</keyword>
<evidence type="ECO:0000256" key="5">
    <source>
        <dbReference type="ARBA" id="ARBA00022692"/>
    </source>
</evidence>
<proteinExistence type="predicted"/>
<evidence type="ECO:0000256" key="2">
    <source>
        <dbReference type="ARBA" id="ARBA00022475"/>
    </source>
</evidence>
<dbReference type="InterPro" id="IPR050297">
    <property type="entry name" value="LipidA_mod_glycosyltrf_83"/>
</dbReference>
<feature type="transmembrane region" description="Helical" evidence="8">
    <location>
        <begin position="378"/>
        <end position="396"/>
    </location>
</feature>
<protein>
    <submittedName>
        <fullName evidence="9">Unannotated protein</fullName>
    </submittedName>
</protein>
<feature type="transmembrane region" description="Helical" evidence="8">
    <location>
        <begin position="106"/>
        <end position="127"/>
    </location>
</feature>
<evidence type="ECO:0000256" key="4">
    <source>
        <dbReference type="ARBA" id="ARBA00022679"/>
    </source>
</evidence>
<evidence type="ECO:0000313" key="9">
    <source>
        <dbReference type="EMBL" id="CAB4322995.1"/>
    </source>
</evidence>
<feature type="transmembrane region" description="Helical" evidence="8">
    <location>
        <begin position="189"/>
        <end position="218"/>
    </location>
</feature>
<reference evidence="9" key="1">
    <citation type="submission" date="2020-05" db="EMBL/GenBank/DDBJ databases">
        <authorList>
            <person name="Chiriac C."/>
            <person name="Salcher M."/>
            <person name="Ghai R."/>
            <person name="Kavagutti S V."/>
        </authorList>
    </citation>
    <scope>NUCLEOTIDE SEQUENCE</scope>
</reference>
<dbReference type="EMBL" id="CAEMXZ010000023">
    <property type="protein sequence ID" value="CAB4322995.1"/>
    <property type="molecule type" value="Genomic_DNA"/>
</dbReference>
<evidence type="ECO:0000256" key="7">
    <source>
        <dbReference type="ARBA" id="ARBA00023136"/>
    </source>
</evidence>
<feature type="transmembrane region" description="Helical" evidence="8">
    <location>
        <begin position="25"/>
        <end position="44"/>
    </location>
</feature>
<feature type="transmembrane region" description="Helical" evidence="8">
    <location>
        <begin position="328"/>
        <end position="349"/>
    </location>
</feature>
<evidence type="ECO:0000256" key="8">
    <source>
        <dbReference type="SAM" id="Phobius"/>
    </source>
</evidence>
<gene>
    <name evidence="9" type="ORF">UFOPK1392_00739</name>
</gene>
<evidence type="ECO:0000256" key="3">
    <source>
        <dbReference type="ARBA" id="ARBA00022676"/>
    </source>
</evidence>
<keyword evidence="3" id="KW-0328">Glycosyltransferase</keyword>
<feature type="transmembrane region" description="Helical" evidence="8">
    <location>
        <begin position="134"/>
        <end position="152"/>
    </location>
</feature>
<feature type="transmembrane region" description="Helical" evidence="8">
    <location>
        <begin position="355"/>
        <end position="373"/>
    </location>
</feature>
<keyword evidence="4" id="KW-0808">Transferase</keyword>
<comment type="subcellular location">
    <subcellularLocation>
        <location evidence="1">Cell membrane</location>
        <topology evidence="1">Multi-pass membrane protein</topology>
    </subcellularLocation>
</comment>
<keyword evidence="6 8" id="KW-1133">Transmembrane helix</keyword>
<dbReference type="GO" id="GO:0005886">
    <property type="term" value="C:plasma membrane"/>
    <property type="evidence" value="ECO:0007669"/>
    <property type="project" value="UniProtKB-SubCell"/>
</dbReference>
<name>A0A6J5YC00_9ZZZZ</name>
<keyword evidence="7 8" id="KW-0472">Membrane</keyword>
<evidence type="ECO:0000256" key="1">
    <source>
        <dbReference type="ARBA" id="ARBA00004651"/>
    </source>
</evidence>
<dbReference type="AlphaFoldDB" id="A0A6J5YC00"/>
<sequence length="542" mass="59064">MFPAMAGPDESLELIDEVREAPTSIRVVGVAAVVFGILLRFMSWSPMWLDEALSVNIARLPITASSVSGGAVTGTTIFEALRHDGHPPLYYLLLHGWMDLLGTSNFAIRAMSALFGLLCLPLAFVIGRRRGGSLLGWIAISVVALSPFAVRYSAEARMYSLVMLLVFVGWLLIDDLVRLHRPSLARHVGLALTTAALLYTQYWGLWLCAAIGVVMIFLAFRSNDLITRAAARRVIISLFCGLVLFLPWLPTMLYQSAHTGTPWASAMRPTAMAAWTLCVFAFGDYADAALFAGVMLITVLLALFAYGRTPRSIEVQFQPRTQFVTEGLVVVLVIAISSIMGFIAGAGYAPRYASVYFPLMAVLVAAGITRFIAPRIRLVVLLVILLPMLGGSVLTVRDTRSQSREIVDAIASEQRGRDILLVCPDQLGPGISRELDLRSSGPLGLTAFSYPGHDDLHFVDWVDYKQRNDAADPTAFARDVLTLAGSSPGRQVFFVWNGEYRTYDGDCEAIAGVLGSAMSGVEIVETNSAAFEHASLIKYQTR</sequence>
<dbReference type="PANTHER" id="PTHR33908">
    <property type="entry name" value="MANNOSYLTRANSFERASE YKCB-RELATED"/>
    <property type="match status" value="1"/>
</dbReference>
<dbReference type="GO" id="GO:0016763">
    <property type="term" value="F:pentosyltransferase activity"/>
    <property type="evidence" value="ECO:0007669"/>
    <property type="project" value="TreeGrafter"/>
</dbReference>
<dbReference type="PANTHER" id="PTHR33908:SF11">
    <property type="entry name" value="MEMBRANE PROTEIN"/>
    <property type="match status" value="1"/>
</dbReference>
<evidence type="ECO:0000256" key="6">
    <source>
        <dbReference type="ARBA" id="ARBA00022989"/>
    </source>
</evidence>
<dbReference type="GO" id="GO:0008610">
    <property type="term" value="P:lipid biosynthetic process"/>
    <property type="evidence" value="ECO:0007669"/>
    <property type="project" value="UniProtKB-ARBA"/>
</dbReference>